<protein>
    <submittedName>
        <fullName evidence="2">Uncharacterized protein</fullName>
    </submittedName>
</protein>
<dbReference type="eggNOG" id="ENOG502RYAU">
    <property type="taxonomic scope" value="Eukaryota"/>
</dbReference>
<dbReference type="InParanoid" id="E9HEI2"/>
<keyword evidence="3" id="KW-1185">Reference proteome</keyword>
<evidence type="ECO:0000256" key="1">
    <source>
        <dbReference type="SAM" id="MobiDB-lite"/>
    </source>
</evidence>
<feature type="region of interest" description="Disordered" evidence="1">
    <location>
        <begin position="197"/>
        <end position="233"/>
    </location>
</feature>
<gene>
    <name evidence="2" type="ORF">DAPPUDRAFT_113265</name>
</gene>
<organism evidence="2 3">
    <name type="scientific">Daphnia pulex</name>
    <name type="common">Water flea</name>
    <dbReference type="NCBI Taxonomy" id="6669"/>
    <lineage>
        <taxon>Eukaryota</taxon>
        <taxon>Metazoa</taxon>
        <taxon>Ecdysozoa</taxon>
        <taxon>Arthropoda</taxon>
        <taxon>Crustacea</taxon>
        <taxon>Branchiopoda</taxon>
        <taxon>Diplostraca</taxon>
        <taxon>Cladocera</taxon>
        <taxon>Anomopoda</taxon>
        <taxon>Daphniidae</taxon>
        <taxon>Daphnia</taxon>
    </lineage>
</organism>
<dbReference type="Proteomes" id="UP000000305">
    <property type="component" value="Unassembled WGS sequence"/>
</dbReference>
<feature type="compositionally biased region" description="Acidic residues" evidence="1">
    <location>
        <begin position="200"/>
        <end position="224"/>
    </location>
</feature>
<evidence type="ECO:0000313" key="2">
    <source>
        <dbReference type="EMBL" id="EFX69850.1"/>
    </source>
</evidence>
<proteinExistence type="predicted"/>
<dbReference type="EMBL" id="GL732629">
    <property type="protein sequence ID" value="EFX69850.1"/>
    <property type="molecule type" value="Genomic_DNA"/>
</dbReference>
<dbReference type="OrthoDB" id="6629168at2759"/>
<dbReference type="PhylomeDB" id="E9HEI2"/>
<sequence>MTKNRHSLVKKKVFRLVEGVYQVWLKQLRRMLKTTRNSQKDVFIGYSSDVSLALGAKLSLNDVVLKRLLSVRQNNRLKRVRTMCSEVFHGELKPLWLRSGIPIKDDDKCINLIEKLWKDFQKVKKLPAHRTSEKSKANINNFTVKLNLLCDLSPKAVKKIMMSSRNDYWKEDYEFLKGKRRFPQLWFNGMRRSRSASDVLSDESENDDESEVEFDITSDEEFEPESSARSTPRPKSVMYFTGLSSERVVVMISGQPIIEKPKLLGIPVVPRSAEVAQCQAVVELLEEWKVLNIAIAIVFDATSSNTVMHHVYEVYVKHVCDHINGSRNSPSESLCVRFSKEWPNINHQDISDLQMLDNGEICDELRAIAESVGQWGNKLLEEDVFPREDYRELLELTLVYLGVVVYPFKFRKLEAFLKSRLASAAPSCDLKFLSLMKIYAREDKSAAEVCVKSVLNHLWYLSEELVVLVIFDHDLPSELRLDMVSRLLCIPRPTRYISQKPKFPKFDPLLIDFPRQLITFLGPRSWLLFDLLNLKEEQLDWMHSTSVDSWEKMTGYKQRKKSFALSKSLTIAPSEG</sequence>
<dbReference type="HOGENOM" id="CLU_473492_0_0_1"/>
<dbReference type="AlphaFoldDB" id="E9HEI2"/>
<dbReference type="KEGG" id="dpx:DAPPUDRAFT_113265"/>
<accession>E9HEI2</accession>
<name>E9HEI2_DAPPU</name>
<reference evidence="2 3" key="1">
    <citation type="journal article" date="2011" name="Science">
        <title>The ecoresponsive genome of Daphnia pulex.</title>
        <authorList>
            <person name="Colbourne J.K."/>
            <person name="Pfrender M.E."/>
            <person name="Gilbert D."/>
            <person name="Thomas W.K."/>
            <person name="Tucker A."/>
            <person name="Oakley T.H."/>
            <person name="Tokishita S."/>
            <person name="Aerts A."/>
            <person name="Arnold G.J."/>
            <person name="Basu M.K."/>
            <person name="Bauer D.J."/>
            <person name="Caceres C.E."/>
            <person name="Carmel L."/>
            <person name="Casola C."/>
            <person name="Choi J.H."/>
            <person name="Detter J.C."/>
            <person name="Dong Q."/>
            <person name="Dusheyko S."/>
            <person name="Eads B.D."/>
            <person name="Frohlich T."/>
            <person name="Geiler-Samerotte K.A."/>
            <person name="Gerlach D."/>
            <person name="Hatcher P."/>
            <person name="Jogdeo S."/>
            <person name="Krijgsveld J."/>
            <person name="Kriventseva E.V."/>
            <person name="Kultz D."/>
            <person name="Laforsch C."/>
            <person name="Lindquist E."/>
            <person name="Lopez J."/>
            <person name="Manak J.R."/>
            <person name="Muller J."/>
            <person name="Pangilinan J."/>
            <person name="Patwardhan R.P."/>
            <person name="Pitluck S."/>
            <person name="Pritham E.J."/>
            <person name="Rechtsteiner A."/>
            <person name="Rho M."/>
            <person name="Rogozin I.B."/>
            <person name="Sakarya O."/>
            <person name="Salamov A."/>
            <person name="Schaack S."/>
            <person name="Shapiro H."/>
            <person name="Shiga Y."/>
            <person name="Skalitzky C."/>
            <person name="Smith Z."/>
            <person name="Souvorov A."/>
            <person name="Sung W."/>
            <person name="Tang Z."/>
            <person name="Tsuchiya D."/>
            <person name="Tu H."/>
            <person name="Vos H."/>
            <person name="Wang M."/>
            <person name="Wolf Y.I."/>
            <person name="Yamagata H."/>
            <person name="Yamada T."/>
            <person name="Ye Y."/>
            <person name="Shaw J.R."/>
            <person name="Andrews J."/>
            <person name="Crease T.J."/>
            <person name="Tang H."/>
            <person name="Lucas S.M."/>
            <person name="Robertson H.M."/>
            <person name="Bork P."/>
            <person name="Koonin E.V."/>
            <person name="Zdobnov E.M."/>
            <person name="Grigoriev I.V."/>
            <person name="Lynch M."/>
            <person name="Boore J.L."/>
        </authorList>
    </citation>
    <scope>NUCLEOTIDE SEQUENCE [LARGE SCALE GENOMIC DNA]</scope>
</reference>
<evidence type="ECO:0000313" key="3">
    <source>
        <dbReference type="Proteomes" id="UP000000305"/>
    </source>
</evidence>